<feature type="domain" description="Protein kinase" evidence="9">
    <location>
        <begin position="25"/>
        <end position="367"/>
    </location>
</feature>
<dbReference type="Pfam" id="PF00069">
    <property type="entry name" value="Pkinase"/>
    <property type="match status" value="2"/>
</dbReference>
<comment type="catalytic activity">
    <reaction evidence="8">
        <text>L-seryl-[protein] + ATP = O-phospho-L-seryl-[protein] + ADP + H(+)</text>
        <dbReference type="Rhea" id="RHEA:17989"/>
        <dbReference type="Rhea" id="RHEA-COMP:9863"/>
        <dbReference type="Rhea" id="RHEA-COMP:11604"/>
        <dbReference type="ChEBI" id="CHEBI:15378"/>
        <dbReference type="ChEBI" id="CHEBI:29999"/>
        <dbReference type="ChEBI" id="CHEBI:30616"/>
        <dbReference type="ChEBI" id="CHEBI:83421"/>
        <dbReference type="ChEBI" id="CHEBI:456216"/>
        <dbReference type="EC" id="2.7.11.1"/>
    </reaction>
</comment>
<proteinExistence type="predicted"/>
<dbReference type="Gene3D" id="1.10.510.10">
    <property type="entry name" value="Transferase(Phosphotransferase) domain 1"/>
    <property type="match status" value="1"/>
</dbReference>
<evidence type="ECO:0000313" key="10">
    <source>
        <dbReference type="EMBL" id="PLB44857.1"/>
    </source>
</evidence>
<evidence type="ECO:0000313" key="11">
    <source>
        <dbReference type="Proteomes" id="UP000234275"/>
    </source>
</evidence>
<dbReference type="VEuPathDB" id="FungiDB:P170DRAFT_501748"/>
<keyword evidence="4" id="KW-0547">Nucleotide-binding</keyword>
<keyword evidence="2" id="KW-0723">Serine/threonine-protein kinase</keyword>
<keyword evidence="5 10" id="KW-0418">Kinase</keyword>
<evidence type="ECO:0000256" key="7">
    <source>
        <dbReference type="ARBA" id="ARBA00047899"/>
    </source>
</evidence>
<organism evidence="10 11">
    <name type="scientific">Aspergillus steynii IBT 23096</name>
    <dbReference type="NCBI Taxonomy" id="1392250"/>
    <lineage>
        <taxon>Eukaryota</taxon>
        <taxon>Fungi</taxon>
        <taxon>Dikarya</taxon>
        <taxon>Ascomycota</taxon>
        <taxon>Pezizomycotina</taxon>
        <taxon>Eurotiomycetes</taxon>
        <taxon>Eurotiomycetidae</taxon>
        <taxon>Eurotiales</taxon>
        <taxon>Aspergillaceae</taxon>
        <taxon>Aspergillus</taxon>
        <taxon>Aspergillus subgen. Circumdati</taxon>
    </lineage>
</organism>
<dbReference type="PROSITE" id="PS50011">
    <property type="entry name" value="PROTEIN_KINASE_DOM"/>
    <property type="match status" value="1"/>
</dbReference>
<dbReference type="AlphaFoldDB" id="A0A2I2FW70"/>
<keyword evidence="3" id="KW-0808">Transferase</keyword>
<evidence type="ECO:0000256" key="4">
    <source>
        <dbReference type="ARBA" id="ARBA00022741"/>
    </source>
</evidence>
<keyword evidence="6" id="KW-0067">ATP-binding</keyword>
<dbReference type="PANTHER" id="PTHR47634:SF9">
    <property type="entry name" value="PROTEIN KINASE DOMAIN-CONTAINING PROTEIN-RELATED"/>
    <property type="match status" value="1"/>
</dbReference>
<comment type="catalytic activity">
    <reaction evidence="7">
        <text>L-threonyl-[protein] + ATP = O-phospho-L-threonyl-[protein] + ADP + H(+)</text>
        <dbReference type="Rhea" id="RHEA:46608"/>
        <dbReference type="Rhea" id="RHEA-COMP:11060"/>
        <dbReference type="Rhea" id="RHEA-COMP:11605"/>
        <dbReference type="ChEBI" id="CHEBI:15378"/>
        <dbReference type="ChEBI" id="CHEBI:30013"/>
        <dbReference type="ChEBI" id="CHEBI:30616"/>
        <dbReference type="ChEBI" id="CHEBI:61977"/>
        <dbReference type="ChEBI" id="CHEBI:456216"/>
        <dbReference type="EC" id="2.7.11.1"/>
    </reaction>
</comment>
<evidence type="ECO:0000256" key="2">
    <source>
        <dbReference type="ARBA" id="ARBA00022527"/>
    </source>
</evidence>
<dbReference type="OrthoDB" id="5979581at2759"/>
<sequence>MACLVHRLKQSIFRRALSPARKFWHTVLGKLGYGGHSTAWLCRDLQRHVYVTLKTYEQGSSHGRREKEIYEYLRAIKSSHTGSLLVRRAVDDFHISSANAYSYQCLEHPPLVMSLCELRNRAVGKVLPEELLKPVLIHILLALDFLHTEAGVVHADIQENNIMLSVEDESVLVDFEQAERSSPSRRKIIGDRVIYSSRDLGIPKVHDRPILSDFGEARLSSSLGKWEDVQPLVYRAPEVMLRMPWNEKIDIWNVAVLAWGLFEKKHLFRVRDSNRNVSDSHHLAGMVAIMGAPPKEMLRDSEYAMKFFDSDGNWIGIAEVLSVSLETLEASLRGTQQSLFLCFMRKMLQWQPGNRTSAKELLADPWLRSG</sequence>
<dbReference type="InterPro" id="IPR051334">
    <property type="entry name" value="SRPK"/>
</dbReference>
<evidence type="ECO:0000256" key="3">
    <source>
        <dbReference type="ARBA" id="ARBA00022679"/>
    </source>
</evidence>
<dbReference type="STRING" id="1392250.A0A2I2FW70"/>
<evidence type="ECO:0000256" key="5">
    <source>
        <dbReference type="ARBA" id="ARBA00022777"/>
    </source>
</evidence>
<dbReference type="InterPro" id="IPR000719">
    <property type="entry name" value="Prot_kinase_dom"/>
</dbReference>
<name>A0A2I2FW70_9EURO</name>
<dbReference type="GO" id="GO:0005524">
    <property type="term" value="F:ATP binding"/>
    <property type="evidence" value="ECO:0007669"/>
    <property type="project" value="UniProtKB-KW"/>
</dbReference>
<evidence type="ECO:0000256" key="8">
    <source>
        <dbReference type="ARBA" id="ARBA00048679"/>
    </source>
</evidence>
<dbReference type="GO" id="GO:0004674">
    <property type="term" value="F:protein serine/threonine kinase activity"/>
    <property type="evidence" value="ECO:0007669"/>
    <property type="project" value="UniProtKB-KW"/>
</dbReference>
<gene>
    <name evidence="10" type="ORF">P170DRAFT_501748</name>
</gene>
<comment type="caution">
    <text evidence="10">The sequence shown here is derived from an EMBL/GenBank/DDBJ whole genome shotgun (WGS) entry which is preliminary data.</text>
</comment>
<dbReference type="SMART" id="SM00220">
    <property type="entry name" value="S_TKc"/>
    <property type="match status" value="1"/>
</dbReference>
<dbReference type="GeneID" id="36561876"/>
<accession>A0A2I2FW70</accession>
<keyword evidence="11" id="KW-1185">Reference proteome</keyword>
<evidence type="ECO:0000259" key="9">
    <source>
        <dbReference type="PROSITE" id="PS50011"/>
    </source>
</evidence>
<dbReference type="PANTHER" id="PTHR47634">
    <property type="entry name" value="PROTEIN KINASE DOMAIN-CONTAINING PROTEIN-RELATED"/>
    <property type="match status" value="1"/>
</dbReference>
<dbReference type="InterPro" id="IPR011009">
    <property type="entry name" value="Kinase-like_dom_sf"/>
</dbReference>
<dbReference type="Proteomes" id="UP000234275">
    <property type="component" value="Unassembled WGS sequence"/>
</dbReference>
<dbReference type="GO" id="GO:0000245">
    <property type="term" value="P:spliceosomal complex assembly"/>
    <property type="evidence" value="ECO:0007669"/>
    <property type="project" value="TreeGrafter"/>
</dbReference>
<reference evidence="10 11" key="1">
    <citation type="submission" date="2016-12" db="EMBL/GenBank/DDBJ databases">
        <title>The genomes of Aspergillus section Nigri reveals drivers in fungal speciation.</title>
        <authorList>
            <consortium name="DOE Joint Genome Institute"/>
            <person name="Vesth T.C."/>
            <person name="Nybo J."/>
            <person name="Theobald S."/>
            <person name="Brandl J."/>
            <person name="Frisvad J.C."/>
            <person name="Nielsen K.F."/>
            <person name="Lyhne E.K."/>
            <person name="Kogle M.E."/>
            <person name="Kuo A."/>
            <person name="Riley R."/>
            <person name="Clum A."/>
            <person name="Nolan M."/>
            <person name="Lipzen A."/>
            <person name="Salamov A."/>
            <person name="Henrissat B."/>
            <person name="Wiebenga A."/>
            <person name="De Vries R.P."/>
            <person name="Grigoriev I.V."/>
            <person name="Mortensen U.H."/>
            <person name="Andersen M.R."/>
            <person name="Baker S.E."/>
        </authorList>
    </citation>
    <scope>NUCLEOTIDE SEQUENCE [LARGE SCALE GENOMIC DNA]</scope>
    <source>
        <strain evidence="10 11">IBT 23096</strain>
    </source>
</reference>
<dbReference type="RefSeq" id="XP_024700159.1">
    <property type="nucleotide sequence ID" value="XM_024854170.1"/>
</dbReference>
<evidence type="ECO:0000256" key="6">
    <source>
        <dbReference type="ARBA" id="ARBA00022840"/>
    </source>
</evidence>
<dbReference type="EC" id="2.7.11.1" evidence="1"/>
<protein>
    <recommendedName>
        <fullName evidence="1">non-specific serine/threonine protein kinase</fullName>
        <ecNumber evidence="1">2.7.11.1</ecNumber>
    </recommendedName>
</protein>
<dbReference type="EMBL" id="MSFO01000008">
    <property type="protein sequence ID" value="PLB44857.1"/>
    <property type="molecule type" value="Genomic_DNA"/>
</dbReference>
<dbReference type="Gene3D" id="3.30.200.20">
    <property type="entry name" value="Phosphorylase Kinase, domain 1"/>
    <property type="match status" value="1"/>
</dbReference>
<dbReference type="GO" id="GO:0050684">
    <property type="term" value="P:regulation of mRNA processing"/>
    <property type="evidence" value="ECO:0007669"/>
    <property type="project" value="TreeGrafter"/>
</dbReference>
<evidence type="ECO:0000256" key="1">
    <source>
        <dbReference type="ARBA" id="ARBA00012513"/>
    </source>
</evidence>
<dbReference type="SUPFAM" id="SSF56112">
    <property type="entry name" value="Protein kinase-like (PK-like)"/>
    <property type="match status" value="1"/>
</dbReference>